<keyword evidence="4" id="KW-1185">Reference proteome</keyword>
<keyword evidence="1" id="KW-0732">Signal</keyword>
<dbReference type="AlphaFoldDB" id="A0AAD0YQR1"/>
<evidence type="ECO:0000313" key="3">
    <source>
        <dbReference type="EMBL" id="AZA93450.1"/>
    </source>
</evidence>
<dbReference type="Pfam" id="PF08308">
    <property type="entry name" value="PEGA"/>
    <property type="match status" value="1"/>
</dbReference>
<reference evidence="3 4" key="1">
    <citation type="submission" date="2018-11" db="EMBL/GenBank/DDBJ databases">
        <title>Proposal to divide the Flavobacteriaceae and reorganize its genera based on Amino Acid Identity values calculated from whole genome sequences.</title>
        <authorList>
            <person name="Nicholson A.C."/>
            <person name="Gulvik C.A."/>
            <person name="Whitney A.M."/>
            <person name="Humrighouse B.W."/>
            <person name="Bell M."/>
            <person name="Holmes B."/>
            <person name="Steigerwalt A.G."/>
            <person name="Villarma A."/>
            <person name="Sheth M."/>
            <person name="Batra D."/>
            <person name="Pryor J."/>
            <person name="Bernardet J.-F."/>
            <person name="Hugo C."/>
            <person name="Kampfer P."/>
            <person name="Newman J."/>
            <person name="McQuiston J.R."/>
        </authorList>
    </citation>
    <scope>NUCLEOTIDE SEQUENCE [LARGE SCALE GENOMIC DNA]</scope>
    <source>
        <strain evidence="3 4">G0041</strain>
    </source>
</reference>
<protein>
    <submittedName>
        <fullName evidence="3">PEGA domain-containing protein</fullName>
    </submittedName>
</protein>
<dbReference type="InterPro" id="IPR013229">
    <property type="entry name" value="PEGA"/>
</dbReference>
<feature type="signal peptide" evidence="1">
    <location>
        <begin position="1"/>
        <end position="21"/>
    </location>
</feature>
<dbReference type="RefSeq" id="WP_123860247.1">
    <property type="nucleotide sequence ID" value="NZ_CP033923.1"/>
</dbReference>
<evidence type="ECO:0000259" key="2">
    <source>
        <dbReference type="Pfam" id="PF08308"/>
    </source>
</evidence>
<feature type="chain" id="PRO_5042188736" evidence="1">
    <location>
        <begin position="22"/>
        <end position="130"/>
    </location>
</feature>
<proteinExistence type="predicted"/>
<evidence type="ECO:0000313" key="4">
    <source>
        <dbReference type="Proteomes" id="UP000278288"/>
    </source>
</evidence>
<feature type="domain" description="PEGA" evidence="2">
    <location>
        <begin position="31"/>
        <end position="84"/>
    </location>
</feature>
<organism evidence="3 4">
    <name type="scientific">Chryseobacterium nakagawai</name>
    <dbReference type="NCBI Taxonomy" id="1241982"/>
    <lineage>
        <taxon>Bacteria</taxon>
        <taxon>Pseudomonadati</taxon>
        <taxon>Bacteroidota</taxon>
        <taxon>Flavobacteriia</taxon>
        <taxon>Flavobacteriales</taxon>
        <taxon>Weeksellaceae</taxon>
        <taxon>Chryseobacterium group</taxon>
        <taxon>Chryseobacterium</taxon>
    </lineage>
</organism>
<dbReference type="EMBL" id="CP033923">
    <property type="protein sequence ID" value="AZA93450.1"/>
    <property type="molecule type" value="Genomic_DNA"/>
</dbReference>
<evidence type="ECO:0000256" key="1">
    <source>
        <dbReference type="SAM" id="SignalP"/>
    </source>
</evidence>
<sequence length="130" mass="14097">MKNNLSIVLLLGIALSTTSCATIFTGTNDKITFNSTPEGATVFHKGIEKCTTPCTTKIPRSLSKQMVTFEKEGFNNQEVKLDKNFNAVTLLNILFGGAIGVGIDAATGSLTKYSTKKYDVELEAKQQENK</sequence>
<accession>A0AAD0YQR1</accession>
<gene>
    <name evidence="3" type="ORF">EG343_23980</name>
</gene>
<dbReference type="KEGG" id="cnk:EG343_23980"/>
<name>A0AAD0YQR1_CHRNA</name>
<dbReference type="PROSITE" id="PS51257">
    <property type="entry name" value="PROKAR_LIPOPROTEIN"/>
    <property type="match status" value="1"/>
</dbReference>
<dbReference type="Proteomes" id="UP000278288">
    <property type="component" value="Chromosome"/>
</dbReference>